<dbReference type="SUPFAM" id="SSF81301">
    <property type="entry name" value="Nucleotidyltransferase"/>
    <property type="match status" value="1"/>
</dbReference>
<dbReference type="EMBL" id="CAEZXN010000073">
    <property type="protein sequence ID" value="CAB4710544.1"/>
    <property type="molecule type" value="Genomic_DNA"/>
</dbReference>
<dbReference type="PANTHER" id="PTHR21043">
    <property type="entry name" value="IOJAP SUPERFAMILY ORTHOLOG"/>
    <property type="match status" value="1"/>
</dbReference>
<dbReference type="PANTHER" id="PTHR21043:SF0">
    <property type="entry name" value="MITOCHONDRIAL ASSEMBLY OF RIBOSOMAL LARGE SUBUNIT PROTEIN 1"/>
    <property type="match status" value="1"/>
</dbReference>
<dbReference type="EMBL" id="CAEZXW010000018">
    <property type="protein sequence ID" value="CAB4698006.1"/>
    <property type="molecule type" value="Genomic_DNA"/>
</dbReference>
<dbReference type="InterPro" id="IPR004394">
    <property type="entry name" value="Iojap/RsfS/C7orf30"/>
</dbReference>
<accession>A0A6J6QTD4</accession>
<proteinExistence type="inferred from homology"/>
<reference evidence="4" key="1">
    <citation type="submission" date="2020-05" db="EMBL/GenBank/DDBJ databases">
        <authorList>
            <person name="Chiriac C."/>
            <person name="Salcher M."/>
            <person name="Ghai R."/>
            <person name="Kavagutti S V."/>
        </authorList>
    </citation>
    <scope>NUCLEOTIDE SEQUENCE</scope>
</reference>
<dbReference type="Gene3D" id="3.30.460.10">
    <property type="entry name" value="Beta Polymerase, domain 2"/>
    <property type="match status" value="1"/>
</dbReference>
<dbReference type="AlphaFoldDB" id="A0A6J6QTD4"/>
<protein>
    <submittedName>
        <fullName evidence="4">Unannotated protein</fullName>
    </submittedName>
</protein>
<dbReference type="GO" id="GO:0043023">
    <property type="term" value="F:ribosomal large subunit binding"/>
    <property type="evidence" value="ECO:0007669"/>
    <property type="project" value="TreeGrafter"/>
</dbReference>
<evidence type="ECO:0000256" key="1">
    <source>
        <dbReference type="ARBA" id="ARBA00010574"/>
    </source>
</evidence>
<evidence type="ECO:0000313" key="5">
    <source>
        <dbReference type="EMBL" id="CAB4842630.1"/>
    </source>
</evidence>
<dbReference type="Pfam" id="PF02410">
    <property type="entry name" value="RsfS"/>
    <property type="match status" value="1"/>
</dbReference>
<evidence type="ECO:0000313" key="3">
    <source>
        <dbReference type="EMBL" id="CAB4698006.1"/>
    </source>
</evidence>
<evidence type="ECO:0000313" key="4">
    <source>
        <dbReference type="EMBL" id="CAB4710544.1"/>
    </source>
</evidence>
<organism evidence="4">
    <name type="scientific">freshwater metagenome</name>
    <dbReference type="NCBI Taxonomy" id="449393"/>
    <lineage>
        <taxon>unclassified sequences</taxon>
        <taxon>metagenomes</taxon>
        <taxon>ecological metagenomes</taxon>
    </lineage>
</organism>
<evidence type="ECO:0000313" key="2">
    <source>
        <dbReference type="EMBL" id="CAB4672949.1"/>
    </source>
</evidence>
<dbReference type="InterPro" id="IPR043519">
    <property type="entry name" value="NT_sf"/>
</dbReference>
<dbReference type="EMBL" id="CAFBAA010000013">
    <property type="protein sequence ID" value="CAB4842630.1"/>
    <property type="molecule type" value="Genomic_DNA"/>
</dbReference>
<dbReference type="GO" id="GO:0090071">
    <property type="term" value="P:negative regulation of ribosome biogenesis"/>
    <property type="evidence" value="ECO:0007669"/>
    <property type="project" value="TreeGrafter"/>
</dbReference>
<name>A0A6J6QTD4_9ZZZZ</name>
<dbReference type="HAMAP" id="MF_01477">
    <property type="entry name" value="Iojap_RsfS"/>
    <property type="match status" value="1"/>
</dbReference>
<dbReference type="GO" id="GO:0017148">
    <property type="term" value="P:negative regulation of translation"/>
    <property type="evidence" value="ECO:0007669"/>
    <property type="project" value="TreeGrafter"/>
</dbReference>
<sequence length="132" mass="14789">MWETDLLMTATSVARNSAKVAVAAALDKIATEVIALDVSEHFALADIFVIASGNNEPQVNAIIDEMERKLLEIGEKAIRREGAREGRWVLLDYGDMIIHVMHFEERAYYDLERLWKDCPRLDLAELGISSGA</sequence>
<dbReference type="NCBIfam" id="TIGR00090">
    <property type="entry name" value="rsfS_iojap_ybeB"/>
    <property type="match status" value="1"/>
</dbReference>
<gene>
    <name evidence="2" type="ORF">UFOPK2342_00564</name>
    <name evidence="4" type="ORF">UFOPK2423_01703</name>
    <name evidence="3" type="ORF">UFOPK2593_00464</name>
    <name evidence="5" type="ORF">UFOPK3266_00679</name>
</gene>
<dbReference type="EMBL" id="CAEZXB010000007">
    <property type="protein sequence ID" value="CAB4672949.1"/>
    <property type="molecule type" value="Genomic_DNA"/>
</dbReference>
<comment type="similarity">
    <text evidence="1">Belongs to the Iojap/RsfS family.</text>
</comment>